<feature type="compositionally biased region" description="Low complexity" evidence="2">
    <location>
        <begin position="300"/>
        <end position="313"/>
    </location>
</feature>
<reference evidence="3" key="1">
    <citation type="submission" date="2020-04" db="EMBL/GenBank/DDBJ databases">
        <authorList>
            <person name="Chiriac C."/>
            <person name="Salcher M."/>
            <person name="Ghai R."/>
            <person name="Kavagutti S V."/>
        </authorList>
    </citation>
    <scope>NUCLEOTIDE SEQUENCE</scope>
</reference>
<organism evidence="3">
    <name type="scientific">uncultured Caudovirales phage</name>
    <dbReference type="NCBI Taxonomy" id="2100421"/>
    <lineage>
        <taxon>Viruses</taxon>
        <taxon>Duplodnaviria</taxon>
        <taxon>Heunggongvirae</taxon>
        <taxon>Uroviricota</taxon>
        <taxon>Caudoviricetes</taxon>
        <taxon>Peduoviridae</taxon>
        <taxon>Maltschvirus</taxon>
        <taxon>Maltschvirus maltsch</taxon>
    </lineage>
</organism>
<evidence type="ECO:0000256" key="1">
    <source>
        <dbReference type="SAM" id="Coils"/>
    </source>
</evidence>
<protein>
    <submittedName>
        <fullName evidence="3">Uncharacterized protein</fullName>
    </submittedName>
</protein>
<gene>
    <name evidence="3" type="ORF">UFOVP313_43</name>
</gene>
<keyword evidence="1" id="KW-0175">Coiled coil</keyword>
<feature type="coiled-coil region" evidence="1">
    <location>
        <begin position="190"/>
        <end position="226"/>
    </location>
</feature>
<name>A0A6J5LVI5_9CAUD</name>
<evidence type="ECO:0000256" key="2">
    <source>
        <dbReference type="SAM" id="MobiDB-lite"/>
    </source>
</evidence>
<dbReference type="EMBL" id="LR796328">
    <property type="protein sequence ID" value="CAB4136996.1"/>
    <property type="molecule type" value="Genomic_DNA"/>
</dbReference>
<feature type="compositionally biased region" description="Acidic residues" evidence="2">
    <location>
        <begin position="41"/>
        <end position="58"/>
    </location>
</feature>
<proteinExistence type="predicted"/>
<accession>A0A6J5LVI5</accession>
<sequence>METEILDLDAAFEKAWESGQGEEVEPSEPVAPDEKNVASTEEPDEVESEADSQSEEPTVETQQDAEPLAAPVFWDEGTKEAFYKLDRAAQELVLSANKSSQADYTRKTQELAAKSREVEAINQAFEPYEADLAAQGANKAEVVDYMMRWNNLINRDPVRAIYKIAELTGVQLPGVSQQTGYEQSPVDPARTELEQRLARLEAERETVQFQQQADQLKVKLESIANEKDGTGSLVRPMFRDLLPAIQGLVPVIATENADKDLSELELVDLAYRRAYEPYKKLQKEQLTKQVQRSKTANLASSSISSSASGQSTSRPRIKSVDDAVDRAFEDLGM</sequence>
<feature type="region of interest" description="Disordered" evidence="2">
    <location>
        <begin position="291"/>
        <end position="321"/>
    </location>
</feature>
<feature type="region of interest" description="Disordered" evidence="2">
    <location>
        <begin position="15"/>
        <end position="70"/>
    </location>
</feature>
<evidence type="ECO:0000313" key="3">
    <source>
        <dbReference type="EMBL" id="CAB4136996.1"/>
    </source>
</evidence>